<accession>A0AAV8UQ40</accession>
<dbReference type="GO" id="GO:0005737">
    <property type="term" value="C:cytoplasm"/>
    <property type="evidence" value="ECO:0007669"/>
    <property type="project" value="TreeGrafter"/>
</dbReference>
<comment type="caution">
    <text evidence="4">The sequence shown here is derived from an EMBL/GenBank/DDBJ whole genome shotgun (WGS) entry which is preliminary data.</text>
</comment>
<dbReference type="SUPFAM" id="SSF55681">
    <property type="entry name" value="Class II aaRS and biotin synthetases"/>
    <property type="match status" value="1"/>
</dbReference>
<comment type="pathway">
    <text evidence="1">Protein modification; protein lipoylation via exogenous pathway; protein N(6)-(lipoyl)lysine from lipoate: step 2/2.</text>
</comment>
<evidence type="ECO:0000256" key="1">
    <source>
        <dbReference type="ARBA" id="ARBA00005085"/>
    </source>
</evidence>
<sequence length="357" mass="39792">MARLFRLQLRSIYENLAVEERLLREAQPGSFIMYSSNPCVVMGRNQNPWKECNIRYMAREGIELARRRSGGGTVYHDRGNLCYSFISTVKSHDKNANSGIVADALKSGFGINAEVNERNDILVDRKKVSGAAYRLTRGRAYHHGTLLVDSSLERLKRSILSPELGKISTKATDSVRSKVINLSHAVKGLTVDKVSHMLERTVRTKLGISKPTISIRSADITEGDIEEIENLKQKSWLFGETPKFKVSYEMDFSWGVVQVDMEIERGGKVTYCSFTGPKVVYSLPLLGKTMAGVTFGGAQVSKEILHVARALSGDQSFLEDIAGYLEDKIATPFSAPSSHRRDTSKDADIWQIDPIEI</sequence>
<dbReference type="Gene3D" id="3.30.930.10">
    <property type="entry name" value="Bira Bifunctional Protein, Domain 2"/>
    <property type="match status" value="1"/>
</dbReference>
<evidence type="ECO:0000313" key="5">
    <source>
        <dbReference type="Proteomes" id="UP001157974"/>
    </source>
</evidence>
<dbReference type="PANTHER" id="PTHR12561:SF3">
    <property type="entry name" value="LIPOYLTRANSFERASE 1, MITOCHONDRIAL"/>
    <property type="match status" value="1"/>
</dbReference>
<dbReference type="InterPro" id="IPR004143">
    <property type="entry name" value="BPL_LPL_catalytic"/>
</dbReference>
<dbReference type="NCBIfam" id="TIGR00545">
    <property type="entry name" value="lipoyltrans"/>
    <property type="match status" value="1"/>
</dbReference>
<dbReference type="Proteomes" id="UP001157974">
    <property type="component" value="Unassembled WGS sequence"/>
</dbReference>
<protein>
    <recommendedName>
        <fullName evidence="3">BPL/LPL catalytic domain-containing protein</fullName>
    </recommendedName>
</protein>
<dbReference type="GO" id="GO:0017118">
    <property type="term" value="F:lipoyltransferase activity"/>
    <property type="evidence" value="ECO:0007669"/>
    <property type="project" value="TreeGrafter"/>
</dbReference>
<reference evidence="4 5" key="1">
    <citation type="journal article" date="2023" name="Nat. Commun.">
        <title>Origin of minicircular mitochondrial genomes in red algae.</title>
        <authorList>
            <person name="Lee Y."/>
            <person name="Cho C.H."/>
            <person name="Lee Y.M."/>
            <person name="Park S.I."/>
            <person name="Yang J.H."/>
            <person name="West J.A."/>
            <person name="Bhattacharya D."/>
            <person name="Yoon H.S."/>
        </authorList>
    </citation>
    <scope>NUCLEOTIDE SEQUENCE [LARGE SCALE GENOMIC DNA]</scope>
    <source>
        <strain evidence="4 5">CCMP1338</strain>
        <tissue evidence="4">Whole cell</tissue>
    </source>
</reference>
<dbReference type="InterPro" id="IPR004562">
    <property type="entry name" value="LipoylTrfase_LipoateP_Ligase"/>
</dbReference>
<proteinExistence type="inferred from homology"/>
<dbReference type="PANTHER" id="PTHR12561">
    <property type="entry name" value="LIPOATE-PROTEIN LIGASE"/>
    <property type="match status" value="1"/>
</dbReference>
<dbReference type="GO" id="GO:0009249">
    <property type="term" value="P:protein lipoylation"/>
    <property type="evidence" value="ECO:0007669"/>
    <property type="project" value="InterPro"/>
</dbReference>
<dbReference type="PROSITE" id="PS51733">
    <property type="entry name" value="BPL_LPL_CATALYTIC"/>
    <property type="match status" value="1"/>
</dbReference>
<evidence type="ECO:0000259" key="3">
    <source>
        <dbReference type="PROSITE" id="PS51733"/>
    </source>
</evidence>
<dbReference type="CDD" id="cd16443">
    <property type="entry name" value="LplA"/>
    <property type="match status" value="1"/>
</dbReference>
<organism evidence="4 5">
    <name type="scientific">Rhodosorus marinus</name>
    <dbReference type="NCBI Taxonomy" id="101924"/>
    <lineage>
        <taxon>Eukaryota</taxon>
        <taxon>Rhodophyta</taxon>
        <taxon>Stylonematophyceae</taxon>
        <taxon>Stylonematales</taxon>
        <taxon>Stylonemataceae</taxon>
        <taxon>Rhodosorus</taxon>
    </lineage>
</organism>
<evidence type="ECO:0000313" key="4">
    <source>
        <dbReference type="EMBL" id="KAJ8904665.1"/>
    </source>
</evidence>
<feature type="domain" description="BPL/LPL catalytic" evidence="3">
    <location>
        <begin position="25"/>
        <end position="210"/>
    </location>
</feature>
<dbReference type="Gene3D" id="3.30.390.50">
    <property type="entry name" value="CO dehydrogenase flavoprotein, C-terminal domain"/>
    <property type="match status" value="1"/>
</dbReference>
<name>A0AAV8UQ40_9RHOD</name>
<dbReference type="Pfam" id="PF21948">
    <property type="entry name" value="LplA-B_cat"/>
    <property type="match status" value="1"/>
</dbReference>
<gene>
    <name evidence="4" type="ORF">NDN08_001183</name>
</gene>
<dbReference type="InterPro" id="IPR045864">
    <property type="entry name" value="aa-tRNA-synth_II/BPL/LPL"/>
</dbReference>
<dbReference type="AlphaFoldDB" id="A0AAV8UQ40"/>
<keyword evidence="5" id="KW-1185">Reference proteome</keyword>
<dbReference type="EMBL" id="JAMWBK010000005">
    <property type="protein sequence ID" value="KAJ8904665.1"/>
    <property type="molecule type" value="Genomic_DNA"/>
</dbReference>
<comment type="similarity">
    <text evidence="2">Belongs to the LplA family.</text>
</comment>
<evidence type="ECO:0000256" key="2">
    <source>
        <dbReference type="ARBA" id="ARBA00008242"/>
    </source>
</evidence>